<dbReference type="NCBIfam" id="TIGR03816">
    <property type="entry name" value="tadE_like_DECH"/>
    <property type="match status" value="1"/>
</dbReference>
<dbReference type="AlphaFoldDB" id="A0A0D6FDA5"/>
<evidence type="ECO:0000313" key="2">
    <source>
        <dbReference type="Proteomes" id="UP000480222"/>
    </source>
</evidence>
<accession>A0A0D6FDA5</accession>
<organism evidence="1 2">
    <name type="scientific">Corynebacterium diphtheriae</name>
    <dbReference type="NCBI Taxonomy" id="1717"/>
    <lineage>
        <taxon>Bacteria</taxon>
        <taxon>Bacillati</taxon>
        <taxon>Actinomycetota</taxon>
        <taxon>Actinomycetes</taxon>
        <taxon>Mycobacteriales</taxon>
        <taxon>Corynebacteriaceae</taxon>
        <taxon>Corynebacterium</taxon>
    </lineage>
</organism>
<evidence type="ECO:0000313" key="1">
    <source>
        <dbReference type="EMBL" id="CAB0584751.1"/>
    </source>
</evidence>
<dbReference type="RefSeq" id="WP_014309917.1">
    <property type="nucleotide sequence ID" value="NZ_CASCJD010000013.1"/>
</dbReference>
<proteinExistence type="predicted"/>
<reference evidence="1 2" key="1">
    <citation type="submission" date="2020-02" db="EMBL/GenBank/DDBJ databases">
        <authorList>
            <person name="Brisse S."/>
        </authorList>
    </citation>
    <scope>NUCLEOTIDE SEQUENCE [LARGE SCALE GENOMIC DNA]</scope>
    <source>
        <strain evidence="1">CIP107547</strain>
    </source>
</reference>
<dbReference type="EMBL" id="CADDAV010000006">
    <property type="protein sequence ID" value="CAB0584751.1"/>
    <property type="molecule type" value="Genomic_DNA"/>
</dbReference>
<protein>
    <submittedName>
        <fullName evidence="1">Flp pilus-assembly TadE/G-like family protein</fullName>
    </submittedName>
</protein>
<comment type="caution">
    <text evidence="1">The sequence shown here is derived from an EMBL/GenBank/DDBJ whole genome shotgun (WGS) entry which is preliminary data.</text>
</comment>
<dbReference type="InterPro" id="IPR021202">
    <property type="entry name" value="Rv3654c-like"/>
</dbReference>
<name>A0A0D6FDA5_CORDP</name>
<dbReference type="OMA" id="CTHAYED"/>
<dbReference type="Proteomes" id="UP000480222">
    <property type="component" value="Unassembled WGS sequence"/>
</dbReference>
<gene>
    <name evidence="1" type="ORF">CIP107547_00433</name>
</gene>
<dbReference type="GeneID" id="29422439"/>
<dbReference type="KEGG" id="cdip:ERS451417_00247"/>
<sequence>MNLLDNDHGNATVVGAGAALFLSAIFFAIVALATRTVDTHQAQLAADMTAVAAAWSHAQGHDACAQARVVATAHHAELAECTIDGEDVELTTSVREQRATARAGPLRE</sequence>